<keyword evidence="1" id="KW-0472">Membrane</keyword>
<dbReference type="RefSeq" id="WP_065677788.1">
    <property type="nucleotide sequence ID" value="NZ_AP025464.1"/>
</dbReference>
<keyword evidence="1" id="KW-0812">Transmembrane</keyword>
<name>A0A1C3JKR8_9VIBR</name>
<protein>
    <submittedName>
        <fullName evidence="2">Uncharacterized protein</fullName>
    </submittedName>
</protein>
<dbReference type="EMBL" id="FLQZ01000176">
    <property type="protein sequence ID" value="SBT15665.1"/>
    <property type="molecule type" value="Genomic_DNA"/>
</dbReference>
<evidence type="ECO:0000313" key="3">
    <source>
        <dbReference type="Proteomes" id="UP000092819"/>
    </source>
</evidence>
<reference evidence="3" key="1">
    <citation type="submission" date="2016-06" db="EMBL/GenBank/DDBJ databases">
        <authorList>
            <person name="Rodrigo-Torres L."/>
            <person name="Arahal D.R."/>
        </authorList>
    </citation>
    <scope>NUCLEOTIDE SEQUENCE [LARGE SCALE GENOMIC DNA]</scope>
    <source>
        <strain evidence="3">CECT 7224</strain>
    </source>
</reference>
<organism evidence="2 3">
    <name type="scientific">Vibrio celticus</name>
    <dbReference type="NCBI Taxonomy" id="446372"/>
    <lineage>
        <taxon>Bacteria</taxon>
        <taxon>Pseudomonadati</taxon>
        <taxon>Pseudomonadota</taxon>
        <taxon>Gammaproteobacteria</taxon>
        <taxon>Vibrionales</taxon>
        <taxon>Vibrionaceae</taxon>
        <taxon>Vibrio</taxon>
    </lineage>
</organism>
<sequence length="251" mass="29054">MFSKQEVKTFLIKLGRKWFFPDFANKVTGYVVTLGASVILAPMPLKQIILNFLIESFNLNSGEKLTLAELGSSSADYWLGFSLIAIALVHNVFCKWLVLQESIQTHMDSEKEKEVDRKLFNEFIALLPSTSGAAQFLEQHDFGNTFDLSRFHPIDQFVYDWDCPEKRFLDESLETIKMDFWAKSRELSILIGRKTGPLRSGRQSVLTEEYIRAYNIPKEYEENIKLLNQKATELFDIHQHLTLQCRTKLVC</sequence>
<accession>A0A1C3JKR8</accession>
<keyword evidence="1" id="KW-1133">Transmembrane helix</keyword>
<evidence type="ECO:0000313" key="2">
    <source>
        <dbReference type="EMBL" id="SBT15665.1"/>
    </source>
</evidence>
<feature type="transmembrane region" description="Helical" evidence="1">
    <location>
        <begin position="23"/>
        <end position="43"/>
    </location>
</feature>
<dbReference type="AlphaFoldDB" id="A0A1C3JKR8"/>
<proteinExistence type="predicted"/>
<evidence type="ECO:0000256" key="1">
    <source>
        <dbReference type="SAM" id="Phobius"/>
    </source>
</evidence>
<dbReference type="Proteomes" id="UP000092819">
    <property type="component" value="Unassembled WGS sequence"/>
</dbReference>
<keyword evidence="3" id="KW-1185">Reference proteome</keyword>
<gene>
    <name evidence="2" type="ORF">VCE7224_04470</name>
</gene>
<feature type="transmembrane region" description="Helical" evidence="1">
    <location>
        <begin position="77"/>
        <end position="98"/>
    </location>
</feature>